<evidence type="ECO:0000313" key="4">
    <source>
        <dbReference type="Proteomes" id="UP001154078"/>
    </source>
</evidence>
<feature type="transmembrane region" description="Helical" evidence="2">
    <location>
        <begin position="472"/>
        <end position="496"/>
    </location>
</feature>
<dbReference type="EMBL" id="OV121135">
    <property type="protein sequence ID" value="CAH0554996.1"/>
    <property type="molecule type" value="Genomic_DNA"/>
</dbReference>
<feature type="transmembrane region" description="Helical" evidence="2">
    <location>
        <begin position="73"/>
        <end position="92"/>
    </location>
</feature>
<keyword evidence="2" id="KW-1133">Transmembrane helix</keyword>
<keyword evidence="2" id="KW-0472">Membrane</keyword>
<feature type="compositionally biased region" description="Basic and acidic residues" evidence="1">
    <location>
        <begin position="746"/>
        <end position="759"/>
    </location>
</feature>
<evidence type="ECO:0000313" key="3">
    <source>
        <dbReference type="EMBL" id="CAH0554996.1"/>
    </source>
</evidence>
<sequence length="995" mass="111015">MLSIPQTPTPILKNKYENNNDVNKKHQAKQHELTMTADCKTYSTVTSSIKSSDSVKSLKQSSKKKSGCIHLNNLWSIWYGLFGTGLQAYAAFKCLKRTLGYSLLGWPEGLPFLELNCSLGLTGAAFLLLPVFLAVAILKIGNLANDGFKLGRQISTCSKDTETEDTAKSGCGLFRYGGPTAPFIHIAISFCLLVPKLLMEARLIESGFLSQDWIWHTDLDFMIRHRDRLVVLSFMPSNATHKMDLINPRTSALQFNSESQVTTTVMKTLKDYIGHDNHTTIYDKSIDSGWVNSVSVEYLNLAIALVIYSVRYPALFWSTNKCLGIIFSFQLLINGLHTLISFAGMSILYKVHIAGVWKSLPLLKHNARSVYTFGSPTPFLLNSQVTFGMYMLSTLLVLSSSIVLYFYGHTRFHAFLDQERERKIISLKGEGGNRWGYFTHCAALCVLISIGICNAPLLHDYTVVYRGSLDDITLICIIAGILHLFFWIVIWLFLTIKHKWTFKLRITIARATVRESRSLKLVTDVHLASQQCEDLSQQPLLVVGNGRTYSVIDNSPKRAIMSVIQKTTIAKKSQSNGSITANSNTDDDGEEQIYWLRPALAPQMCSPDGHKYFCWTKKKQKHKVTFNDDTASANRKGASIKRRSVIGAIEELDDGDYATLRELPLVPPQSSSYQKRMSNSEDTASEEGKLLAYVHDEHVTYASARDLEPPTASYEDTSPLIEFEPSVITVHNYDTQTTGPAPKCLRRTDSGIPHEEPIRSDSVSTESSNSPPDLPGSNHSETSSGIHSNESAEHKTAEKLAGEWKSPQQEDLPASHMSPLVDHSMTESLLDAPESTVVIRRKSTRINPNEGVSSVILNEDPYGRATNMRMTSFTDVSNDLQNMQSSSATLPHYPTQPVQNVYPHCSTMPLPHNNVQNSNSKLGNGNSCNVMYPRQHSTIPTHHNGVNLISNPMNNTNVSQNPYIKRLHPKTGFVINEPIYTKINRATGELYHYSS</sequence>
<feature type="region of interest" description="Disordered" evidence="1">
    <location>
        <begin position="733"/>
        <end position="818"/>
    </location>
</feature>
<name>A0A9P0B404_BRAAE</name>
<keyword evidence="2" id="KW-0812">Transmembrane</keyword>
<feature type="transmembrane region" description="Helical" evidence="2">
    <location>
        <begin position="322"/>
        <end position="349"/>
    </location>
</feature>
<feature type="transmembrane region" description="Helical" evidence="2">
    <location>
        <begin position="290"/>
        <end position="310"/>
    </location>
</feature>
<evidence type="ECO:0000256" key="2">
    <source>
        <dbReference type="SAM" id="Phobius"/>
    </source>
</evidence>
<evidence type="ECO:0000256" key="1">
    <source>
        <dbReference type="SAM" id="MobiDB-lite"/>
    </source>
</evidence>
<protein>
    <recommendedName>
        <fullName evidence="5">Protein tincar</fullName>
    </recommendedName>
</protein>
<dbReference type="PANTHER" id="PTHR21579:SF20">
    <property type="entry name" value="PROTEIN TINCAR"/>
    <property type="match status" value="1"/>
</dbReference>
<feature type="transmembrane region" description="Helical" evidence="2">
    <location>
        <begin position="112"/>
        <end position="138"/>
    </location>
</feature>
<accession>A0A9P0B404</accession>
<proteinExistence type="predicted"/>
<dbReference type="PANTHER" id="PTHR21579">
    <property type="entry name" value="PROTEIN TINCAR"/>
    <property type="match status" value="1"/>
</dbReference>
<feature type="compositionally biased region" description="Basic and acidic residues" evidence="1">
    <location>
        <begin position="790"/>
        <end position="802"/>
    </location>
</feature>
<dbReference type="OrthoDB" id="10033661at2759"/>
<gene>
    <name evidence="3" type="ORF">MELIAE_LOCUS6440</name>
</gene>
<dbReference type="AlphaFoldDB" id="A0A9P0B404"/>
<organism evidence="3 4">
    <name type="scientific">Brassicogethes aeneus</name>
    <name type="common">Rape pollen beetle</name>
    <name type="synonym">Meligethes aeneus</name>
    <dbReference type="NCBI Taxonomy" id="1431903"/>
    <lineage>
        <taxon>Eukaryota</taxon>
        <taxon>Metazoa</taxon>
        <taxon>Ecdysozoa</taxon>
        <taxon>Arthropoda</taxon>
        <taxon>Hexapoda</taxon>
        <taxon>Insecta</taxon>
        <taxon>Pterygota</taxon>
        <taxon>Neoptera</taxon>
        <taxon>Endopterygota</taxon>
        <taxon>Coleoptera</taxon>
        <taxon>Polyphaga</taxon>
        <taxon>Cucujiformia</taxon>
        <taxon>Nitidulidae</taxon>
        <taxon>Meligethinae</taxon>
        <taxon>Brassicogethes</taxon>
    </lineage>
</organism>
<evidence type="ECO:0008006" key="5">
    <source>
        <dbReference type="Google" id="ProtNLM"/>
    </source>
</evidence>
<dbReference type="Proteomes" id="UP001154078">
    <property type="component" value="Chromosome 4"/>
</dbReference>
<keyword evidence="4" id="KW-1185">Reference proteome</keyword>
<feature type="transmembrane region" description="Helical" evidence="2">
    <location>
        <begin position="435"/>
        <end position="452"/>
    </location>
</feature>
<feature type="compositionally biased region" description="Polar residues" evidence="1">
    <location>
        <begin position="761"/>
        <end position="789"/>
    </location>
</feature>
<dbReference type="InterPro" id="IPR053291">
    <property type="entry name" value="Ommatidial_diff-associated"/>
</dbReference>
<feature type="transmembrane region" description="Helical" evidence="2">
    <location>
        <begin position="387"/>
        <end position="407"/>
    </location>
</feature>
<reference evidence="3" key="1">
    <citation type="submission" date="2021-12" db="EMBL/GenBank/DDBJ databases">
        <authorList>
            <person name="King R."/>
        </authorList>
    </citation>
    <scope>NUCLEOTIDE SEQUENCE</scope>
</reference>